<dbReference type="AlphaFoldDB" id="A0A0F9BG87"/>
<accession>A0A0F9BG87</accession>
<proteinExistence type="predicted"/>
<name>A0A0F9BG87_9ZZZZ</name>
<feature type="region of interest" description="Disordered" evidence="1">
    <location>
        <begin position="144"/>
        <end position="170"/>
    </location>
</feature>
<dbReference type="EMBL" id="LAZR01049441">
    <property type="protein sequence ID" value="KKK89639.1"/>
    <property type="molecule type" value="Genomic_DNA"/>
</dbReference>
<comment type="caution">
    <text evidence="2">The sequence shown here is derived from an EMBL/GenBank/DDBJ whole genome shotgun (WGS) entry which is preliminary data.</text>
</comment>
<evidence type="ECO:0000256" key="1">
    <source>
        <dbReference type="SAM" id="MobiDB-lite"/>
    </source>
</evidence>
<protein>
    <submittedName>
        <fullName evidence="2">Uncharacterized protein</fullName>
    </submittedName>
</protein>
<reference evidence="2" key="1">
    <citation type="journal article" date="2015" name="Nature">
        <title>Complex archaea that bridge the gap between prokaryotes and eukaryotes.</title>
        <authorList>
            <person name="Spang A."/>
            <person name="Saw J.H."/>
            <person name="Jorgensen S.L."/>
            <person name="Zaremba-Niedzwiedzka K."/>
            <person name="Martijn J."/>
            <person name="Lind A.E."/>
            <person name="van Eijk R."/>
            <person name="Schleper C."/>
            <person name="Guy L."/>
            <person name="Ettema T.J."/>
        </authorList>
    </citation>
    <scope>NUCLEOTIDE SEQUENCE</scope>
</reference>
<evidence type="ECO:0000313" key="2">
    <source>
        <dbReference type="EMBL" id="KKK89639.1"/>
    </source>
</evidence>
<gene>
    <name evidence="2" type="ORF">LCGC14_2731090</name>
</gene>
<organism evidence="2">
    <name type="scientific">marine sediment metagenome</name>
    <dbReference type="NCBI Taxonomy" id="412755"/>
    <lineage>
        <taxon>unclassified sequences</taxon>
        <taxon>metagenomes</taxon>
        <taxon>ecological metagenomes</taxon>
    </lineage>
</organism>
<feature type="compositionally biased region" description="Basic and acidic residues" evidence="1">
    <location>
        <begin position="151"/>
        <end position="164"/>
    </location>
</feature>
<sequence>MECETCAWWSKSEDFRNCEPPKYRAYAIGHCRRYPPTELLVDPYDENVRFHIETEHDNWCGEFTRTAESLFSEPLCEVIFERAAIRLATHGILTVGQLVKMSKADVRALKEGLGGCYWTDMKLEIKEKCGLTWNPFGGATRARTLSNTESEENKTGERKAEEAVKAALGL</sequence>